<dbReference type="Proteomes" id="UP001231649">
    <property type="component" value="Chromosome 4"/>
</dbReference>
<gene>
    <name evidence="1" type="ORF">PYW08_013587</name>
</gene>
<name>A0ACC2QGF5_9NEOP</name>
<keyword evidence="2" id="KW-1185">Reference proteome</keyword>
<proteinExistence type="predicted"/>
<organism evidence="1 2">
    <name type="scientific">Mythimna loreyi</name>
    <dbReference type="NCBI Taxonomy" id="667449"/>
    <lineage>
        <taxon>Eukaryota</taxon>
        <taxon>Metazoa</taxon>
        <taxon>Ecdysozoa</taxon>
        <taxon>Arthropoda</taxon>
        <taxon>Hexapoda</taxon>
        <taxon>Insecta</taxon>
        <taxon>Pterygota</taxon>
        <taxon>Neoptera</taxon>
        <taxon>Endopterygota</taxon>
        <taxon>Lepidoptera</taxon>
        <taxon>Glossata</taxon>
        <taxon>Ditrysia</taxon>
        <taxon>Noctuoidea</taxon>
        <taxon>Noctuidae</taxon>
        <taxon>Noctuinae</taxon>
        <taxon>Hadenini</taxon>
        <taxon>Mythimna</taxon>
    </lineage>
</organism>
<dbReference type="EMBL" id="CM056780">
    <property type="protein sequence ID" value="KAJ8716302.1"/>
    <property type="molecule type" value="Genomic_DNA"/>
</dbReference>
<evidence type="ECO:0000313" key="2">
    <source>
        <dbReference type="Proteomes" id="UP001231649"/>
    </source>
</evidence>
<comment type="caution">
    <text evidence="1">The sequence shown here is derived from an EMBL/GenBank/DDBJ whole genome shotgun (WGS) entry which is preliminary data.</text>
</comment>
<accession>A0ACC2QGF5</accession>
<sequence length="124" mass="14069">MSDYFPEHESAYGEVQFYSYTWLYFSHFKEKDNPAKMAAAMPINPKPFLNSLTGKSVLVKLKWGHEYKGLLVSADGYMNLQLANTEEIVDGSCTGNLGEVLIRCNNVLYVRGAEEEDEEGEMKE</sequence>
<evidence type="ECO:0000313" key="1">
    <source>
        <dbReference type="EMBL" id="KAJ8716302.1"/>
    </source>
</evidence>
<reference evidence="1" key="1">
    <citation type="submission" date="2023-03" db="EMBL/GenBank/DDBJ databases">
        <title>Chromosome-level genomes of two armyworms, Mythimna separata and Mythimna loreyi, provide insights into the biosynthesis and reception of sex pheromones.</title>
        <authorList>
            <person name="Zhao H."/>
        </authorList>
    </citation>
    <scope>NUCLEOTIDE SEQUENCE</scope>
    <source>
        <strain evidence="1">BeijingLab</strain>
    </source>
</reference>
<protein>
    <submittedName>
        <fullName evidence="1">Uncharacterized protein</fullName>
    </submittedName>
</protein>